<sequence>MPSSLIIVALAAAWLVVLVPMIARKRQEIARTNDSALAARVVRSGRGNGAFVSRRKEFALSENAQSERDTPAEDEDAPGAADYHARDIDDPADLDEDVEDGFDADLDDDVDELDDLSDEEPMAPEETAHPRATGGSDRGAGSGRPYRPGRGGFDPEAAEIAARAKYAYRQRVVVALLLVAVVTGALAGFLLPVLWWVHGAVDLTLVGYLVYLRRQVRIEEEIRQRRMARFNASGRSPRADPQESAAQAAAPAPAPAPPTPRREIPGVERQPMPTARTRQNAVVVDPDDEDPAFHELDEPGPAPFRRAAGE</sequence>
<dbReference type="RefSeq" id="WP_141997933.1">
    <property type="nucleotide sequence ID" value="NZ_VFML01000001.1"/>
</dbReference>
<organism evidence="3 4">
    <name type="scientific">Amycolatopsis cihanbeyliensis</name>
    <dbReference type="NCBI Taxonomy" id="1128664"/>
    <lineage>
        <taxon>Bacteria</taxon>
        <taxon>Bacillati</taxon>
        <taxon>Actinomycetota</taxon>
        <taxon>Actinomycetes</taxon>
        <taxon>Pseudonocardiales</taxon>
        <taxon>Pseudonocardiaceae</taxon>
        <taxon>Amycolatopsis</taxon>
    </lineage>
</organism>
<feature type="region of interest" description="Disordered" evidence="1">
    <location>
        <begin position="58"/>
        <end position="152"/>
    </location>
</feature>
<dbReference type="Proteomes" id="UP000320876">
    <property type="component" value="Unassembled WGS sequence"/>
</dbReference>
<dbReference type="NCBIfam" id="NF045516">
    <property type="entry name" value="GlpR"/>
    <property type="match status" value="1"/>
</dbReference>
<keyword evidence="2" id="KW-0472">Membrane</keyword>
<feature type="compositionally biased region" description="Acidic residues" evidence="1">
    <location>
        <begin position="90"/>
        <end position="123"/>
    </location>
</feature>
<evidence type="ECO:0000256" key="2">
    <source>
        <dbReference type="SAM" id="Phobius"/>
    </source>
</evidence>
<keyword evidence="4" id="KW-1185">Reference proteome</keyword>
<dbReference type="EMBL" id="VFML01000001">
    <property type="protein sequence ID" value="TQJ02722.1"/>
    <property type="molecule type" value="Genomic_DNA"/>
</dbReference>
<evidence type="ECO:0000256" key="1">
    <source>
        <dbReference type="SAM" id="MobiDB-lite"/>
    </source>
</evidence>
<feature type="transmembrane region" description="Helical" evidence="2">
    <location>
        <begin position="195"/>
        <end position="212"/>
    </location>
</feature>
<evidence type="ECO:0000313" key="3">
    <source>
        <dbReference type="EMBL" id="TQJ02722.1"/>
    </source>
</evidence>
<keyword evidence="2" id="KW-1133">Transmembrane helix</keyword>
<dbReference type="AlphaFoldDB" id="A0A542DI07"/>
<reference evidence="3 4" key="1">
    <citation type="submission" date="2019-06" db="EMBL/GenBank/DDBJ databases">
        <title>Sequencing the genomes of 1000 actinobacteria strains.</title>
        <authorList>
            <person name="Klenk H.-P."/>
        </authorList>
    </citation>
    <scope>NUCLEOTIDE SEQUENCE [LARGE SCALE GENOMIC DNA]</scope>
    <source>
        <strain evidence="3 4">DSM 45679</strain>
    </source>
</reference>
<keyword evidence="2" id="KW-0812">Transmembrane</keyword>
<dbReference type="InterPro" id="IPR053779">
    <property type="entry name" value="GlpR"/>
</dbReference>
<protein>
    <submittedName>
        <fullName evidence="3">Uncharacterized protein</fullName>
    </submittedName>
</protein>
<feature type="region of interest" description="Disordered" evidence="1">
    <location>
        <begin position="229"/>
        <end position="310"/>
    </location>
</feature>
<gene>
    <name evidence="3" type="ORF">FB471_2464</name>
</gene>
<dbReference type="OrthoDB" id="3696421at2"/>
<feature type="compositionally biased region" description="Basic and acidic residues" evidence="1">
    <location>
        <begin position="58"/>
        <end position="71"/>
    </location>
</feature>
<feature type="transmembrane region" description="Helical" evidence="2">
    <location>
        <begin position="6"/>
        <end position="23"/>
    </location>
</feature>
<accession>A0A542DI07</accession>
<feature type="transmembrane region" description="Helical" evidence="2">
    <location>
        <begin position="172"/>
        <end position="189"/>
    </location>
</feature>
<name>A0A542DI07_AMYCI</name>
<proteinExistence type="predicted"/>
<comment type="caution">
    <text evidence="3">The sequence shown here is derived from an EMBL/GenBank/DDBJ whole genome shotgun (WGS) entry which is preliminary data.</text>
</comment>
<evidence type="ECO:0000313" key="4">
    <source>
        <dbReference type="Proteomes" id="UP000320876"/>
    </source>
</evidence>